<sequence length="145" mass="16017">LLAWQLVGWCSIVLWTAVLCTLMFGIMRLAGIFRVNLDMEKKGLDIPKHGEPAYPLESYGHGYIEQILIVAENGQLLSSDLGYPNGHTPDGKDVGPYETPELKVMNHNHAGSKSDLHDNNPYAVPPRSMGHINSAFYDGVERTAL</sequence>
<keyword evidence="4 5" id="KW-0472">Membrane</keyword>
<proteinExistence type="predicted"/>
<dbReference type="Gene3D" id="1.10.3430.10">
    <property type="entry name" value="Ammonium transporter AmtB like domains"/>
    <property type="match status" value="1"/>
</dbReference>
<comment type="subcellular location">
    <subcellularLocation>
        <location evidence="1">Membrane</location>
        <topology evidence="1">Multi-pass membrane protein</topology>
    </subcellularLocation>
</comment>
<organism evidence="6 7">
    <name type="scientific">Candidula unifasciata</name>
    <dbReference type="NCBI Taxonomy" id="100452"/>
    <lineage>
        <taxon>Eukaryota</taxon>
        <taxon>Metazoa</taxon>
        <taxon>Spiralia</taxon>
        <taxon>Lophotrochozoa</taxon>
        <taxon>Mollusca</taxon>
        <taxon>Gastropoda</taxon>
        <taxon>Heterobranchia</taxon>
        <taxon>Euthyneura</taxon>
        <taxon>Panpulmonata</taxon>
        <taxon>Eupulmonata</taxon>
        <taxon>Stylommatophora</taxon>
        <taxon>Helicina</taxon>
        <taxon>Helicoidea</taxon>
        <taxon>Geomitridae</taxon>
        <taxon>Candidula</taxon>
    </lineage>
</organism>
<keyword evidence="2 5" id="KW-0812">Transmembrane</keyword>
<feature type="non-terminal residue" evidence="6">
    <location>
        <position position="1"/>
    </location>
</feature>
<evidence type="ECO:0000313" key="7">
    <source>
        <dbReference type="Proteomes" id="UP000678393"/>
    </source>
</evidence>
<dbReference type="GO" id="GO:0016020">
    <property type="term" value="C:membrane"/>
    <property type="evidence" value="ECO:0007669"/>
    <property type="project" value="UniProtKB-SubCell"/>
</dbReference>
<evidence type="ECO:0000256" key="4">
    <source>
        <dbReference type="ARBA" id="ARBA00023136"/>
    </source>
</evidence>
<evidence type="ECO:0000313" key="6">
    <source>
        <dbReference type="EMBL" id="CAG5130740.1"/>
    </source>
</evidence>
<dbReference type="InterPro" id="IPR029020">
    <property type="entry name" value="Ammonium/urea_transptr"/>
</dbReference>
<dbReference type="EMBL" id="CAJHNH020004224">
    <property type="protein sequence ID" value="CAG5130740.1"/>
    <property type="molecule type" value="Genomic_DNA"/>
</dbReference>
<dbReference type="Proteomes" id="UP000678393">
    <property type="component" value="Unassembled WGS sequence"/>
</dbReference>
<evidence type="ECO:0000256" key="2">
    <source>
        <dbReference type="ARBA" id="ARBA00022692"/>
    </source>
</evidence>
<comment type="caution">
    <text evidence="6">The sequence shown here is derived from an EMBL/GenBank/DDBJ whole genome shotgun (WGS) entry which is preliminary data.</text>
</comment>
<gene>
    <name evidence="6" type="ORF">CUNI_LOCUS16298</name>
</gene>
<evidence type="ECO:0000256" key="3">
    <source>
        <dbReference type="ARBA" id="ARBA00022989"/>
    </source>
</evidence>
<dbReference type="OrthoDB" id="534912at2759"/>
<name>A0A8S3ZSC1_9EUPU</name>
<protein>
    <recommendedName>
        <fullName evidence="8">Ammonium transporter AmtB-like domain-containing protein</fullName>
    </recommendedName>
</protein>
<feature type="transmembrane region" description="Helical" evidence="5">
    <location>
        <begin position="6"/>
        <end position="31"/>
    </location>
</feature>
<dbReference type="AlphaFoldDB" id="A0A8S3ZSC1"/>
<keyword evidence="3 5" id="KW-1133">Transmembrane helix</keyword>
<evidence type="ECO:0008006" key="8">
    <source>
        <dbReference type="Google" id="ProtNLM"/>
    </source>
</evidence>
<evidence type="ECO:0000256" key="5">
    <source>
        <dbReference type="SAM" id="Phobius"/>
    </source>
</evidence>
<reference evidence="6" key="1">
    <citation type="submission" date="2021-04" db="EMBL/GenBank/DDBJ databases">
        <authorList>
            <consortium name="Molecular Ecology Group"/>
        </authorList>
    </citation>
    <scope>NUCLEOTIDE SEQUENCE</scope>
</reference>
<accession>A0A8S3ZSC1</accession>
<evidence type="ECO:0000256" key="1">
    <source>
        <dbReference type="ARBA" id="ARBA00004141"/>
    </source>
</evidence>
<keyword evidence="7" id="KW-1185">Reference proteome</keyword>